<evidence type="ECO:0000259" key="1">
    <source>
        <dbReference type="PROSITE" id="PS50112"/>
    </source>
</evidence>
<dbReference type="NCBIfam" id="TIGR00254">
    <property type="entry name" value="GGDEF"/>
    <property type="match status" value="1"/>
</dbReference>
<dbReference type="Gene3D" id="3.30.450.20">
    <property type="entry name" value="PAS domain"/>
    <property type="match status" value="2"/>
</dbReference>
<dbReference type="HOGENOM" id="CLU_000445_11_25_9"/>
<feature type="domain" description="PAS" evidence="1">
    <location>
        <begin position="251"/>
        <end position="324"/>
    </location>
</feature>
<dbReference type="CDD" id="cd01949">
    <property type="entry name" value="GGDEF"/>
    <property type="match status" value="1"/>
</dbReference>
<dbReference type="InterPro" id="IPR013656">
    <property type="entry name" value="PAS_4"/>
</dbReference>
<evidence type="ECO:0000313" key="4">
    <source>
        <dbReference type="Proteomes" id="UP000005950"/>
    </source>
</evidence>
<comment type="caution">
    <text evidence="3">The sequence shown here is derived from an EMBL/GenBank/DDBJ whole genome shotgun (WGS) entry which is preliminary data.</text>
</comment>
<dbReference type="STRING" id="545696.HOLDEFILI_02250"/>
<dbReference type="SMART" id="SM00267">
    <property type="entry name" value="GGDEF"/>
    <property type="match status" value="1"/>
</dbReference>
<dbReference type="InterPro" id="IPR052155">
    <property type="entry name" value="Biofilm_reg_signaling"/>
</dbReference>
<evidence type="ECO:0000313" key="3">
    <source>
        <dbReference type="EMBL" id="EEF67586.1"/>
    </source>
</evidence>
<sequence>MYQYNLKVLIVSPDPLWEKAMTLAQTPKRFTLSFKTQARPEPALWKTASFIIVDDPTPEILTGLRSECQKDAVLIAAVQQDLPQTDWAALCQSFDEVWRKPMPQPLILQAFQRWLDYLKTRKELWLTENYLESTINSIPDLVWFKDLHGAHLKVNNAFCQAVGKTKDDIVGRGHYYIWDLKQEEYEKGEYVCLETEEQVLKARKTCLFDEKVKSKHGLRQFKTYKSPIFGDDGEPIGTVGIAHDVTDLENMGTEMAIILRSMPFSILVKNSDNVIINTNERFEHYFGITHGEIVGQDYDVWQAQTLLRIQASEKAEFQEALIQHEKEERLLEIREEPIYDIFMNLAGKLYIFRDITRQRQMEQQILYNSNTDFLTGLYNRRHFYEYLAQNRGQQRVSLIYADLDYFKLLNDTQGHQAGDEALVLTAVLLKQCFPDAFLTRLGGDEFLILYLGNWALTELTARSQTFLRKMEEQFRSRSIHPSLTASIGIAQTDDPQLSVDKLMQRSDQALYQAKQQGRNQVRVYGESGSPQAAVESERGLFGI</sequence>
<accession>B9Y8V0</accession>
<feature type="domain" description="PAS" evidence="1">
    <location>
        <begin position="127"/>
        <end position="184"/>
    </location>
</feature>
<dbReference type="OrthoDB" id="9805474at2"/>
<proteinExistence type="predicted"/>
<dbReference type="NCBIfam" id="TIGR00229">
    <property type="entry name" value="sensory_box"/>
    <property type="match status" value="2"/>
</dbReference>
<name>B9Y8V0_9FIRM</name>
<dbReference type="PROSITE" id="PS50887">
    <property type="entry name" value="GGDEF"/>
    <property type="match status" value="1"/>
</dbReference>
<organism evidence="3 4">
    <name type="scientific">Holdemania filiformis DSM 12042</name>
    <dbReference type="NCBI Taxonomy" id="545696"/>
    <lineage>
        <taxon>Bacteria</taxon>
        <taxon>Bacillati</taxon>
        <taxon>Bacillota</taxon>
        <taxon>Erysipelotrichia</taxon>
        <taxon>Erysipelotrichales</taxon>
        <taxon>Erysipelotrichaceae</taxon>
        <taxon>Holdemania</taxon>
    </lineage>
</organism>
<dbReference type="SUPFAM" id="SSF55785">
    <property type="entry name" value="PYP-like sensor domain (PAS domain)"/>
    <property type="match status" value="2"/>
</dbReference>
<dbReference type="eggNOG" id="COG2199">
    <property type="taxonomic scope" value="Bacteria"/>
</dbReference>
<feature type="domain" description="GGDEF" evidence="2">
    <location>
        <begin position="394"/>
        <end position="526"/>
    </location>
</feature>
<dbReference type="CDD" id="cd00130">
    <property type="entry name" value="PAS"/>
    <property type="match status" value="1"/>
</dbReference>
<dbReference type="Gene3D" id="3.30.70.270">
    <property type="match status" value="1"/>
</dbReference>
<dbReference type="RefSeq" id="WP_006059435.1">
    <property type="nucleotide sequence ID" value="NZ_GG657557.1"/>
</dbReference>
<evidence type="ECO:0000259" key="2">
    <source>
        <dbReference type="PROSITE" id="PS50887"/>
    </source>
</evidence>
<dbReference type="SMART" id="SM00091">
    <property type="entry name" value="PAS"/>
    <property type="match status" value="2"/>
</dbReference>
<dbReference type="Pfam" id="PF13426">
    <property type="entry name" value="PAS_9"/>
    <property type="match status" value="1"/>
</dbReference>
<dbReference type="InterPro" id="IPR000160">
    <property type="entry name" value="GGDEF_dom"/>
</dbReference>
<dbReference type="PANTHER" id="PTHR44757:SF2">
    <property type="entry name" value="BIOFILM ARCHITECTURE MAINTENANCE PROTEIN MBAA"/>
    <property type="match status" value="1"/>
</dbReference>
<dbReference type="AlphaFoldDB" id="B9Y8V0"/>
<dbReference type="EMBL" id="ACCF01000132">
    <property type="protein sequence ID" value="EEF67586.1"/>
    <property type="molecule type" value="Genomic_DNA"/>
</dbReference>
<reference evidence="3 4" key="2">
    <citation type="submission" date="2009-02" db="EMBL/GenBank/DDBJ databases">
        <title>Draft genome sequence of Holdemania filiformis DSM 12042.</title>
        <authorList>
            <person name="Sudarsanam P."/>
            <person name="Ley R."/>
            <person name="Guruge J."/>
            <person name="Turnbaugh P.J."/>
            <person name="Mahowald M."/>
            <person name="Liep D."/>
            <person name="Gordon J."/>
        </authorList>
    </citation>
    <scope>NUCLEOTIDE SEQUENCE [LARGE SCALE GENOMIC DNA]</scope>
    <source>
        <strain evidence="3 4">DSM 12042</strain>
    </source>
</reference>
<dbReference type="SUPFAM" id="SSF55073">
    <property type="entry name" value="Nucleotide cyclase"/>
    <property type="match status" value="1"/>
</dbReference>
<dbReference type="InterPro" id="IPR029787">
    <property type="entry name" value="Nucleotide_cyclase"/>
</dbReference>
<dbReference type="Proteomes" id="UP000005950">
    <property type="component" value="Unassembled WGS sequence"/>
</dbReference>
<dbReference type="Pfam" id="PF00990">
    <property type="entry name" value="GGDEF"/>
    <property type="match status" value="1"/>
</dbReference>
<protein>
    <submittedName>
        <fullName evidence="3">Diguanylate cyclase (GGDEF) domain protein</fullName>
    </submittedName>
</protein>
<dbReference type="Pfam" id="PF08448">
    <property type="entry name" value="PAS_4"/>
    <property type="match status" value="1"/>
</dbReference>
<dbReference type="InterPro" id="IPR000014">
    <property type="entry name" value="PAS"/>
</dbReference>
<dbReference type="PANTHER" id="PTHR44757">
    <property type="entry name" value="DIGUANYLATE CYCLASE DGCP"/>
    <property type="match status" value="1"/>
</dbReference>
<dbReference type="InterPro" id="IPR043128">
    <property type="entry name" value="Rev_trsase/Diguanyl_cyclase"/>
</dbReference>
<reference evidence="3 4" key="1">
    <citation type="submission" date="2008-12" db="EMBL/GenBank/DDBJ databases">
        <authorList>
            <person name="Fulton L."/>
            <person name="Clifton S."/>
            <person name="Fulton B."/>
            <person name="Xu J."/>
            <person name="Minx P."/>
            <person name="Pepin K.H."/>
            <person name="Johnson M."/>
            <person name="Bhonagiri V."/>
            <person name="Nash W.E."/>
            <person name="Mardis E.R."/>
            <person name="Wilson R.K."/>
        </authorList>
    </citation>
    <scope>NUCLEOTIDE SEQUENCE [LARGE SCALE GENOMIC DNA]</scope>
    <source>
        <strain evidence="3 4">DSM 12042</strain>
    </source>
</reference>
<gene>
    <name evidence="3" type="ORF">HOLDEFILI_02250</name>
</gene>
<dbReference type="PROSITE" id="PS50112">
    <property type="entry name" value="PAS"/>
    <property type="match status" value="2"/>
</dbReference>
<dbReference type="InterPro" id="IPR035965">
    <property type="entry name" value="PAS-like_dom_sf"/>
</dbReference>